<dbReference type="EC" id="1.1.1.27" evidence="3 7"/>
<dbReference type="HAMAP" id="MF_00488">
    <property type="entry name" value="Lactate_dehydrog"/>
    <property type="match status" value="1"/>
</dbReference>
<dbReference type="InterPro" id="IPR001236">
    <property type="entry name" value="Lactate/malate_DH_N"/>
</dbReference>
<dbReference type="NCBIfam" id="TIGR01771">
    <property type="entry name" value="L-LDH-NAD"/>
    <property type="match status" value="1"/>
</dbReference>
<keyword evidence="4 7" id="KW-0560">Oxidoreductase</keyword>
<gene>
    <name evidence="7" type="primary">ldh</name>
    <name evidence="12" type="ORF">EI71_00837</name>
</gene>
<dbReference type="NCBIfam" id="NF000824">
    <property type="entry name" value="PRK00066.1"/>
    <property type="match status" value="1"/>
</dbReference>
<feature type="binding site" evidence="7">
    <location>
        <position position="41"/>
    </location>
    <ligand>
        <name>NAD(+)</name>
        <dbReference type="ChEBI" id="CHEBI:57540"/>
    </ligand>
</feature>
<dbReference type="GO" id="GO:0004459">
    <property type="term" value="F:L-lactate dehydrogenase (NAD+) activity"/>
    <property type="evidence" value="ECO:0007669"/>
    <property type="project" value="UniProtKB-UniRule"/>
</dbReference>
<evidence type="ECO:0000256" key="2">
    <source>
        <dbReference type="ARBA" id="ARBA00006054"/>
    </source>
</evidence>
<feature type="binding site" evidence="7">
    <location>
        <position position="144"/>
    </location>
    <ligand>
        <name>NAD(+)</name>
        <dbReference type="ChEBI" id="CHEBI:57540"/>
    </ligand>
</feature>
<evidence type="ECO:0000259" key="10">
    <source>
        <dbReference type="Pfam" id="PF00056"/>
    </source>
</evidence>
<feature type="binding site" evidence="7">
    <location>
        <position position="102"/>
    </location>
    <ligand>
        <name>NAD(+)</name>
        <dbReference type="ChEBI" id="CHEBI:57540"/>
    </ligand>
</feature>
<keyword evidence="5 7" id="KW-0520">NAD</keyword>
<dbReference type="AlphaFoldDB" id="A0A397RU52"/>
<dbReference type="Pfam" id="PF00056">
    <property type="entry name" value="Ldh_1_N"/>
    <property type="match status" value="1"/>
</dbReference>
<dbReference type="SUPFAM" id="SSF51735">
    <property type="entry name" value="NAD(P)-binding Rossmann-fold domains"/>
    <property type="match status" value="1"/>
</dbReference>
<dbReference type="PANTHER" id="PTHR43128">
    <property type="entry name" value="L-2-HYDROXYCARBOXYLATE DEHYDROGENASE (NAD(P)(+))"/>
    <property type="match status" value="1"/>
</dbReference>
<proteinExistence type="inferred from homology"/>
<comment type="similarity">
    <text evidence="2 7">Belongs to the LDH/MDH superfamily. LDH family.</text>
</comment>
<sequence length="314" mass="34468">MINERKVAIIGAGFVGSSSAFALMQKGLFNELVLIDSNKAKAEGEAMDIAHGLAYSNAMKIYAGEYEDIRDAKVIIITAGANQKPGETRLDLIKKNSKIMTSIIKEIVRVKAEGLLLIVANPVDVLTHVALKVSGFKKERVIGSGTVLDTARLKYLLSEKLKVDTRNIHAVIMGEHGDSEFVAWSFSNVSGMPMEKFCHLRGFDDMDSLKEEIHIEVRDSAYHIIERKGATYYGIALSVVRICECIVKNQHSMLPISTELEGEYNAFGLALSVPAILGSDGVEAVLELPLSNSELKELEDSRNTLCNIIKDLEL</sequence>
<accession>A0A397RU52</accession>
<evidence type="ECO:0000256" key="4">
    <source>
        <dbReference type="ARBA" id="ARBA00023002"/>
    </source>
</evidence>
<dbReference type="PROSITE" id="PS00064">
    <property type="entry name" value="L_LDH"/>
    <property type="match status" value="1"/>
</dbReference>
<keyword evidence="7" id="KW-0963">Cytoplasm</keyword>
<dbReference type="InterPro" id="IPR015955">
    <property type="entry name" value="Lactate_DH/Glyco_Ohase_4_C"/>
</dbReference>
<feature type="binding site" evidence="7">
    <location>
        <position position="66"/>
    </location>
    <ligand>
        <name>NAD(+)</name>
        <dbReference type="ChEBI" id="CHEBI:57540"/>
    </ligand>
</feature>
<dbReference type="FunFam" id="3.40.50.720:FF:000018">
    <property type="entry name" value="Malate dehydrogenase"/>
    <property type="match status" value="1"/>
</dbReference>
<comment type="subcellular location">
    <subcellularLocation>
        <location evidence="7">Cytoplasm</location>
    </subcellularLocation>
</comment>
<feature type="binding site" evidence="7">
    <location>
        <position position="231"/>
    </location>
    <ligand>
        <name>substrate</name>
    </ligand>
</feature>
<keyword evidence="7" id="KW-0021">Allosteric enzyme</keyword>
<dbReference type="Proteomes" id="UP000266506">
    <property type="component" value="Unassembled WGS sequence"/>
</dbReference>
<dbReference type="PIRSF" id="PIRSF000102">
    <property type="entry name" value="Lac_mal_DH"/>
    <property type="match status" value="1"/>
</dbReference>
<feature type="domain" description="Lactate/malate dehydrogenase C-terminal" evidence="11">
    <location>
        <begin position="146"/>
        <end position="311"/>
    </location>
</feature>
<evidence type="ECO:0000313" key="12">
    <source>
        <dbReference type="EMBL" id="RIA77860.1"/>
    </source>
</evidence>
<feature type="active site" description="Proton acceptor" evidence="7 8">
    <location>
        <position position="176"/>
    </location>
</feature>
<feature type="binding site" evidence="7">
    <location>
        <begin position="149"/>
        <end position="152"/>
    </location>
    <ligand>
        <name>substrate</name>
    </ligand>
</feature>
<evidence type="ECO:0000256" key="3">
    <source>
        <dbReference type="ARBA" id="ARBA00012967"/>
    </source>
</evidence>
<dbReference type="InterPro" id="IPR011304">
    <property type="entry name" value="L-lactate_DH"/>
</dbReference>
<dbReference type="InParanoid" id="A0A397RU52"/>
<comment type="pathway">
    <text evidence="1 7">Fermentation; pyruvate fermentation to lactate; (S)-lactate from pyruvate: step 1/1.</text>
</comment>
<comment type="subunit">
    <text evidence="7">Homotetramer.</text>
</comment>
<feature type="binding site" evidence="7 9">
    <location>
        <begin position="119"/>
        <end position="121"/>
    </location>
    <ligand>
        <name>NAD(+)</name>
        <dbReference type="ChEBI" id="CHEBI:57540"/>
    </ligand>
</feature>
<feature type="binding site" evidence="9">
    <location>
        <begin position="11"/>
        <end position="16"/>
    </location>
    <ligand>
        <name>NAD(+)</name>
        <dbReference type="ChEBI" id="CHEBI:57540"/>
    </ligand>
</feature>
<organism evidence="12 13">
    <name type="scientific">Anaeroplasma bactoclasticum</name>
    <dbReference type="NCBI Taxonomy" id="2088"/>
    <lineage>
        <taxon>Bacteria</taxon>
        <taxon>Bacillati</taxon>
        <taxon>Mycoplasmatota</taxon>
        <taxon>Mollicutes</taxon>
        <taxon>Anaeroplasmatales</taxon>
        <taxon>Anaeroplasmataceae</taxon>
        <taxon>Anaeroplasma</taxon>
    </lineage>
</organism>
<keyword evidence="13" id="KW-1185">Reference proteome</keyword>
<feature type="binding site" evidence="7">
    <location>
        <position position="89"/>
    </location>
    <ligand>
        <name>substrate</name>
    </ligand>
</feature>
<dbReference type="GO" id="GO:0005737">
    <property type="term" value="C:cytoplasm"/>
    <property type="evidence" value="ECO:0007669"/>
    <property type="project" value="UniProtKB-SubCell"/>
</dbReference>
<comment type="catalytic activity">
    <reaction evidence="6 7">
        <text>(S)-lactate + NAD(+) = pyruvate + NADH + H(+)</text>
        <dbReference type="Rhea" id="RHEA:23444"/>
        <dbReference type="ChEBI" id="CHEBI:15361"/>
        <dbReference type="ChEBI" id="CHEBI:15378"/>
        <dbReference type="ChEBI" id="CHEBI:16651"/>
        <dbReference type="ChEBI" id="CHEBI:57540"/>
        <dbReference type="ChEBI" id="CHEBI:57945"/>
        <dbReference type="EC" id="1.1.1.27"/>
    </reaction>
</comment>
<dbReference type="RefSeq" id="WP_119015995.1">
    <property type="nucleotide sequence ID" value="NZ_QXEV01000006.1"/>
</dbReference>
<dbReference type="UniPathway" id="UPA00554">
    <property type="reaction ID" value="UER00611"/>
</dbReference>
<feature type="binding site" evidence="7 9">
    <location>
        <position position="36"/>
    </location>
    <ligand>
        <name>NAD(+)</name>
        <dbReference type="ChEBI" id="CHEBI:57540"/>
    </ligand>
</feature>
<protein>
    <recommendedName>
        <fullName evidence="3 7">L-lactate dehydrogenase</fullName>
        <shortName evidence="7">L-LDH</shortName>
        <ecNumber evidence="3 7">1.1.1.27</ecNumber>
    </recommendedName>
</protein>
<comment type="function">
    <text evidence="7">Catalyzes the conversion of lactate to pyruvate.</text>
</comment>
<dbReference type="Gene3D" id="3.90.110.10">
    <property type="entry name" value="Lactate dehydrogenase/glycoside hydrolase, family 4, C-terminal"/>
    <property type="match status" value="1"/>
</dbReference>
<evidence type="ECO:0000259" key="11">
    <source>
        <dbReference type="Pfam" id="PF02866"/>
    </source>
</evidence>
<comment type="activity regulation">
    <text evidence="7">Allosterically activated by fructose 1,6-bisphosphate (FBP).</text>
</comment>
<dbReference type="SUPFAM" id="SSF56327">
    <property type="entry name" value="LDH C-terminal domain-like"/>
    <property type="match status" value="1"/>
</dbReference>
<feature type="binding site" evidence="7">
    <location>
        <begin position="80"/>
        <end position="81"/>
    </location>
    <ligand>
        <name>NAD(+)</name>
        <dbReference type="ChEBI" id="CHEBI:57540"/>
    </ligand>
</feature>
<dbReference type="InterPro" id="IPR036291">
    <property type="entry name" value="NAD(P)-bd_dom_sf"/>
</dbReference>
<feature type="domain" description="Lactate/malate dehydrogenase N-terminal" evidence="10">
    <location>
        <begin position="6"/>
        <end position="143"/>
    </location>
</feature>
<feature type="binding site" evidence="9">
    <location>
        <position position="96"/>
    </location>
    <ligand>
        <name>NAD(+)</name>
        <dbReference type="ChEBI" id="CHEBI:57540"/>
    </ligand>
</feature>
<feature type="binding site" evidence="7">
    <location>
        <position position="15"/>
    </location>
    <ligand>
        <name>NAD(+)</name>
        <dbReference type="ChEBI" id="CHEBI:57540"/>
    </ligand>
</feature>
<dbReference type="InterPro" id="IPR022383">
    <property type="entry name" value="Lactate/malate_DH_C"/>
</dbReference>
<evidence type="ECO:0000256" key="8">
    <source>
        <dbReference type="PIRSR" id="PIRSR000102-1"/>
    </source>
</evidence>
<feature type="binding site" evidence="7">
    <location>
        <begin position="121"/>
        <end position="124"/>
    </location>
    <ligand>
        <name>substrate</name>
    </ligand>
</feature>
<dbReference type="CDD" id="cd05292">
    <property type="entry name" value="LDH_2"/>
    <property type="match status" value="1"/>
</dbReference>
<dbReference type="PRINTS" id="PR00086">
    <property type="entry name" value="LLDHDRGNASE"/>
</dbReference>
<dbReference type="PANTHER" id="PTHR43128:SF16">
    <property type="entry name" value="L-LACTATE DEHYDROGENASE"/>
    <property type="match status" value="1"/>
</dbReference>
<evidence type="ECO:0000256" key="6">
    <source>
        <dbReference type="ARBA" id="ARBA00049258"/>
    </source>
</evidence>
<evidence type="ECO:0000256" key="9">
    <source>
        <dbReference type="PIRSR" id="PIRSR000102-3"/>
    </source>
</evidence>
<dbReference type="OrthoDB" id="9802969at2"/>
<dbReference type="EMBL" id="QXEV01000006">
    <property type="protein sequence ID" value="RIA77860.1"/>
    <property type="molecule type" value="Genomic_DNA"/>
</dbReference>
<name>A0A397RU52_9MOLU</name>
<dbReference type="GO" id="GO:0006096">
    <property type="term" value="P:glycolytic process"/>
    <property type="evidence" value="ECO:0007669"/>
    <property type="project" value="UniProtKB-UniRule"/>
</dbReference>
<keyword evidence="7" id="KW-0597">Phosphoprotein</keyword>
<evidence type="ECO:0000256" key="5">
    <source>
        <dbReference type="ARBA" id="ARBA00023027"/>
    </source>
</evidence>
<feature type="binding site" evidence="7">
    <location>
        <position position="169"/>
    </location>
    <ligand>
        <name>beta-D-fructose 1,6-bisphosphate</name>
        <dbReference type="ChEBI" id="CHEBI:32966"/>
        <note>allosteric activator</note>
    </ligand>
</feature>
<feature type="binding site" evidence="7">
    <location>
        <position position="83"/>
    </location>
    <ligand>
        <name>substrate</name>
    </ligand>
</feature>
<dbReference type="Pfam" id="PF02866">
    <property type="entry name" value="Ldh_1_C"/>
    <property type="match status" value="1"/>
</dbReference>
<dbReference type="NCBIfam" id="NF004863">
    <property type="entry name" value="PRK06223.1"/>
    <property type="match status" value="1"/>
</dbReference>
<comment type="caution">
    <text evidence="12">The sequence shown here is derived from an EMBL/GenBank/DDBJ whole genome shotgun (WGS) entry which is preliminary data.</text>
</comment>
<reference evidence="12 13" key="1">
    <citation type="submission" date="2018-08" db="EMBL/GenBank/DDBJ databases">
        <title>Genomic Encyclopedia of Archaeal and Bacterial Type Strains, Phase II (KMG-II): from individual species to whole genera.</title>
        <authorList>
            <person name="Goeker M."/>
        </authorList>
    </citation>
    <scope>NUCLEOTIDE SEQUENCE [LARGE SCALE GENOMIC DNA]</scope>
    <source>
        <strain evidence="12 13">ATCC 27112</strain>
    </source>
</reference>
<dbReference type="FunCoup" id="A0A397RU52">
    <property type="interactions" value="151"/>
</dbReference>
<evidence type="ECO:0000256" key="1">
    <source>
        <dbReference type="ARBA" id="ARBA00004843"/>
    </source>
</evidence>
<evidence type="ECO:0000256" key="7">
    <source>
        <dbReference type="HAMAP-Rule" id="MF_00488"/>
    </source>
</evidence>
<dbReference type="InterPro" id="IPR001557">
    <property type="entry name" value="L-lactate/malate_DH"/>
</dbReference>
<dbReference type="GO" id="GO:0006089">
    <property type="term" value="P:lactate metabolic process"/>
    <property type="evidence" value="ECO:0007669"/>
    <property type="project" value="TreeGrafter"/>
</dbReference>
<dbReference type="Gene3D" id="3.40.50.720">
    <property type="entry name" value="NAD(P)-binding Rossmann-like Domain"/>
    <property type="match status" value="1"/>
</dbReference>
<feature type="binding site" evidence="7">
    <location>
        <position position="154"/>
    </location>
    <ligand>
        <name>beta-D-fructose 1,6-bisphosphate</name>
        <dbReference type="ChEBI" id="CHEBI:32966"/>
        <note>allosteric activator</note>
    </ligand>
</feature>
<evidence type="ECO:0000313" key="13">
    <source>
        <dbReference type="Proteomes" id="UP000266506"/>
    </source>
</evidence>
<dbReference type="InterPro" id="IPR018177">
    <property type="entry name" value="L-lactate_DH_AS"/>
</dbReference>
<feature type="modified residue" description="Phosphotyrosine" evidence="7">
    <location>
        <position position="222"/>
    </location>
</feature>